<protein>
    <submittedName>
        <fullName evidence="8">Putative secreted protein</fullName>
    </submittedName>
</protein>
<evidence type="ECO:0000256" key="6">
    <source>
        <dbReference type="SAM" id="SignalP"/>
    </source>
</evidence>
<reference evidence="8 9" key="1">
    <citation type="submission" date="2018-04" db="EMBL/GenBank/DDBJ databases">
        <authorList>
            <person name="Zhang X."/>
            <person name="Yuan J."/>
            <person name="Li F."/>
            <person name="Xiang J."/>
        </authorList>
    </citation>
    <scope>NUCLEOTIDE SEQUENCE [LARGE SCALE GENOMIC DNA]</scope>
    <source>
        <tissue evidence="8">Muscle</tissue>
    </source>
</reference>
<dbReference type="InterPro" id="IPR050958">
    <property type="entry name" value="Cell_Adh-Cytoskel_Orgn"/>
</dbReference>
<dbReference type="GO" id="GO:0043025">
    <property type="term" value="C:neuronal cell body"/>
    <property type="evidence" value="ECO:0007669"/>
    <property type="project" value="TreeGrafter"/>
</dbReference>
<keyword evidence="5" id="KW-0812">Transmembrane</keyword>
<evidence type="ECO:0000256" key="3">
    <source>
        <dbReference type="ARBA" id="ARBA00023319"/>
    </source>
</evidence>
<reference evidence="8 9" key="2">
    <citation type="submission" date="2019-01" db="EMBL/GenBank/DDBJ databases">
        <title>The decoding of complex shrimp genome reveals the adaptation for benthos swimmer, frequently molting mechanism and breeding impact on genome.</title>
        <authorList>
            <person name="Sun Y."/>
            <person name="Gao Y."/>
            <person name="Yu Y."/>
        </authorList>
    </citation>
    <scope>NUCLEOTIDE SEQUENCE [LARGE SCALE GENOMIC DNA]</scope>
    <source>
        <tissue evidence="8">Muscle</tissue>
    </source>
</reference>
<dbReference type="PANTHER" id="PTHR45080">
    <property type="entry name" value="CONTACTIN 5"/>
    <property type="match status" value="1"/>
</dbReference>
<organism evidence="8 9">
    <name type="scientific">Penaeus vannamei</name>
    <name type="common">Whiteleg shrimp</name>
    <name type="synonym">Litopenaeus vannamei</name>
    <dbReference type="NCBI Taxonomy" id="6689"/>
    <lineage>
        <taxon>Eukaryota</taxon>
        <taxon>Metazoa</taxon>
        <taxon>Ecdysozoa</taxon>
        <taxon>Arthropoda</taxon>
        <taxon>Crustacea</taxon>
        <taxon>Multicrustacea</taxon>
        <taxon>Malacostraca</taxon>
        <taxon>Eumalacostraca</taxon>
        <taxon>Eucarida</taxon>
        <taxon>Decapoda</taxon>
        <taxon>Dendrobranchiata</taxon>
        <taxon>Penaeoidea</taxon>
        <taxon>Penaeidae</taxon>
        <taxon>Penaeus</taxon>
    </lineage>
</organism>
<dbReference type="AlphaFoldDB" id="A0A3R7PZP5"/>
<evidence type="ECO:0000256" key="5">
    <source>
        <dbReference type="SAM" id="Phobius"/>
    </source>
</evidence>
<dbReference type="InterPro" id="IPR036179">
    <property type="entry name" value="Ig-like_dom_sf"/>
</dbReference>
<dbReference type="Gene3D" id="2.60.40.10">
    <property type="entry name" value="Immunoglobulins"/>
    <property type="match status" value="2"/>
</dbReference>
<dbReference type="OrthoDB" id="5970915at2759"/>
<accession>A0A3R7PZP5</accession>
<dbReference type="InterPro" id="IPR013783">
    <property type="entry name" value="Ig-like_fold"/>
</dbReference>
<keyword evidence="5" id="KW-0472">Membrane</keyword>
<evidence type="ECO:0000259" key="7">
    <source>
        <dbReference type="PROSITE" id="PS50835"/>
    </source>
</evidence>
<feature type="region of interest" description="Disordered" evidence="4">
    <location>
        <begin position="253"/>
        <end position="276"/>
    </location>
</feature>
<dbReference type="GO" id="GO:0008046">
    <property type="term" value="F:axon guidance receptor activity"/>
    <property type="evidence" value="ECO:0007669"/>
    <property type="project" value="TreeGrafter"/>
</dbReference>
<evidence type="ECO:0000313" key="8">
    <source>
        <dbReference type="EMBL" id="ROT82269.1"/>
    </source>
</evidence>
<dbReference type="SMART" id="SM00409">
    <property type="entry name" value="IG"/>
    <property type="match status" value="2"/>
</dbReference>
<feature type="domain" description="Ig-like" evidence="7">
    <location>
        <begin position="36"/>
        <end position="104"/>
    </location>
</feature>
<evidence type="ECO:0000256" key="1">
    <source>
        <dbReference type="ARBA" id="ARBA00022729"/>
    </source>
</evidence>
<dbReference type="GO" id="GO:0050808">
    <property type="term" value="P:synapse organization"/>
    <property type="evidence" value="ECO:0007669"/>
    <property type="project" value="TreeGrafter"/>
</dbReference>
<keyword evidence="1 6" id="KW-0732">Signal</keyword>
<name>A0A3R7PZP5_PENVA</name>
<dbReference type="PROSITE" id="PS50835">
    <property type="entry name" value="IG_LIKE"/>
    <property type="match status" value="2"/>
</dbReference>
<dbReference type="Pfam" id="PF13927">
    <property type="entry name" value="Ig_3"/>
    <property type="match status" value="1"/>
</dbReference>
<dbReference type="EMBL" id="QCYY01000851">
    <property type="protein sequence ID" value="ROT82269.1"/>
    <property type="molecule type" value="Genomic_DNA"/>
</dbReference>
<comment type="caution">
    <text evidence="8">The sequence shown here is derived from an EMBL/GenBank/DDBJ whole genome shotgun (WGS) entry which is preliminary data.</text>
</comment>
<keyword evidence="2" id="KW-1015">Disulfide bond</keyword>
<dbReference type="InterPro" id="IPR013098">
    <property type="entry name" value="Ig_I-set"/>
</dbReference>
<dbReference type="SMART" id="SM00408">
    <property type="entry name" value="IGc2"/>
    <property type="match status" value="1"/>
</dbReference>
<sequence length="276" mass="30902">MRRTSVFILLGFLGLIYGAGSAHGTDAQLEVDTTGGDAIKMLYIGFPLSISCNMTNVESTALQLQWFKNDIKLESDDRIKIFQENSSIYIAEPSRDDVGEYKCQTAGGIPDDPLHKIILVIFLEIRKMDKSKVVTEGGDLIIECPVEGHPPPGIQWYKDSELIADAINGTQLTLQPNDKEMPNGLLKVTGVQLEHRGNYTCAIISKTQKYERSMFVRVKGVYAALWPFLGILVEMIVLGIIIFIFEKRRAKAEFDESDTDQGNDQKADNNRGQRRK</sequence>
<evidence type="ECO:0000313" key="9">
    <source>
        <dbReference type="Proteomes" id="UP000283509"/>
    </source>
</evidence>
<dbReference type="PANTHER" id="PTHR45080:SF8">
    <property type="entry name" value="IG-LIKE DOMAIN-CONTAINING PROTEIN"/>
    <property type="match status" value="1"/>
</dbReference>
<dbReference type="Proteomes" id="UP000283509">
    <property type="component" value="Unassembled WGS sequence"/>
</dbReference>
<feature type="signal peptide" evidence="6">
    <location>
        <begin position="1"/>
        <end position="22"/>
    </location>
</feature>
<dbReference type="InterPro" id="IPR007110">
    <property type="entry name" value="Ig-like_dom"/>
</dbReference>
<dbReference type="GO" id="GO:0005886">
    <property type="term" value="C:plasma membrane"/>
    <property type="evidence" value="ECO:0007669"/>
    <property type="project" value="TreeGrafter"/>
</dbReference>
<dbReference type="GO" id="GO:0007156">
    <property type="term" value="P:homophilic cell adhesion via plasma membrane adhesion molecules"/>
    <property type="evidence" value="ECO:0007669"/>
    <property type="project" value="TreeGrafter"/>
</dbReference>
<dbReference type="InterPro" id="IPR003598">
    <property type="entry name" value="Ig_sub2"/>
</dbReference>
<feature type="compositionally biased region" description="Basic and acidic residues" evidence="4">
    <location>
        <begin position="263"/>
        <end position="276"/>
    </location>
</feature>
<feature type="domain" description="Ig-like" evidence="7">
    <location>
        <begin position="113"/>
        <end position="217"/>
    </location>
</feature>
<proteinExistence type="predicted"/>
<feature type="chain" id="PRO_5018669437" evidence="6">
    <location>
        <begin position="23"/>
        <end position="276"/>
    </location>
</feature>
<dbReference type="Pfam" id="PF07679">
    <property type="entry name" value="I-set"/>
    <property type="match status" value="1"/>
</dbReference>
<keyword evidence="9" id="KW-1185">Reference proteome</keyword>
<keyword evidence="3" id="KW-0393">Immunoglobulin domain</keyword>
<dbReference type="InterPro" id="IPR003599">
    <property type="entry name" value="Ig_sub"/>
</dbReference>
<evidence type="ECO:0000256" key="2">
    <source>
        <dbReference type="ARBA" id="ARBA00023157"/>
    </source>
</evidence>
<dbReference type="GO" id="GO:0030424">
    <property type="term" value="C:axon"/>
    <property type="evidence" value="ECO:0007669"/>
    <property type="project" value="TreeGrafter"/>
</dbReference>
<gene>
    <name evidence="8" type="ORF">C7M84_024561</name>
</gene>
<feature type="transmembrane region" description="Helical" evidence="5">
    <location>
        <begin position="221"/>
        <end position="245"/>
    </location>
</feature>
<keyword evidence="5" id="KW-1133">Transmembrane helix</keyword>
<evidence type="ECO:0000256" key="4">
    <source>
        <dbReference type="SAM" id="MobiDB-lite"/>
    </source>
</evidence>
<dbReference type="SUPFAM" id="SSF48726">
    <property type="entry name" value="Immunoglobulin"/>
    <property type="match status" value="2"/>
</dbReference>